<sequence length="51" mass="5980">MDSPEIQETQEDQEPPDLRDHLEMTDSQETLDHPNTASKTLYYLSLSIFRN</sequence>
<feature type="region of interest" description="Disordered" evidence="1">
    <location>
        <begin position="1"/>
        <end position="34"/>
    </location>
</feature>
<dbReference type="Proteomes" id="UP000270094">
    <property type="component" value="Unassembled WGS sequence"/>
</dbReference>
<reference evidence="2 3" key="1">
    <citation type="submission" date="2018-11" db="EMBL/GenBank/DDBJ databases">
        <authorList>
            <consortium name="Pathogen Informatics"/>
        </authorList>
    </citation>
    <scope>NUCLEOTIDE SEQUENCE [LARGE SCALE GENOMIC DNA]</scope>
</reference>
<feature type="compositionally biased region" description="Polar residues" evidence="1">
    <location>
        <begin position="25"/>
        <end position="34"/>
    </location>
</feature>
<dbReference type="AlphaFoldDB" id="A0A3P7LEI1"/>
<evidence type="ECO:0000313" key="3">
    <source>
        <dbReference type="Proteomes" id="UP000270094"/>
    </source>
</evidence>
<organism evidence="2 3">
    <name type="scientific">Strongylus vulgaris</name>
    <name type="common">Blood worm</name>
    <dbReference type="NCBI Taxonomy" id="40348"/>
    <lineage>
        <taxon>Eukaryota</taxon>
        <taxon>Metazoa</taxon>
        <taxon>Ecdysozoa</taxon>
        <taxon>Nematoda</taxon>
        <taxon>Chromadorea</taxon>
        <taxon>Rhabditida</taxon>
        <taxon>Rhabditina</taxon>
        <taxon>Rhabditomorpha</taxon>
        <taxon>Strongyloidea</taxon>
        <taxon>Strongylidae</taxon>
        <taxon>Strongylus</taxon>
    </lineage>
</organism>
<gene>
    <name evidence="2" type="ORF">SVUK_LOCUS12606</name>
</gene>
<name>A0A3P7LEI1_STRVU</name>
<evidence type="ECO:0000313" key="2">
    <source>
        <dbReference type="EMBL" id="VDM77608.1"/>
    </source>
</evidence>
<evidence type="ECO:0000256" key="1">
    <source>
        <dbReference type="SAM" id="MobiDB-lite"/>
    </source>
</evidence>
<protein>
    <submittedName>
        <fullName evidence="2">Uncharacterized protein</fullName>
    </submittedName>
</protein>
<accession>A0A3P7LEI1</accession>
<keyword evidence="3" id="KW-1185">Reference proteome</keyword>
<proteinExistence type="predicted"/>
<dbReference type="EMBL" id="UYYB01099651">
    <property type="protein sequence ID" value="VDM77608.1"/>
    <property type="molecule type" value="Genomic_DNA"/>
</dbReference>